<keyword evidence="2" id="KW-1185">Reference proteome</keyword>
<dbReference type="Proteomes" id="UP000682782">
    <property type="component" value="Chromosome"/>
</dbReference>
<sequence length="588" mass="66251">MSSRYPAAWLDELRSRSDIVQIVSGYVALNKKGRKYWGLCPFHGEKTPSFSVDGEHQLYYCFGCKAGGNVFSFYMEMEHCTFNEAVEQLAERAHMPLPEMEKDVDYERRRTQRERLLNANREAARFYHETLFTPQGAAALAYLRRRGLSDGIIRKFGLGASPDDWSVLSDRLLQKGYTLDELVLAGLTVRKKADNGKDRYFDMFRSRAMFPIIDAHGNVLAFGGRTLEKREPKYLNTADTPVFNKRKGVFAANLLRQQRHLDRVILVEGYMDVVSLTQFGVEGVCATLGTALTNEQARLLKRYAPQVYLGYDGDSAGQHAILRGLDILEQENVPARVLDFPDGLDPDEFIRRDGAEGFRLLPAISPAAYRLRRLKDQFDLSSQDSRLAYARGAAEIVSAVDPLERDVLLNQLSVETGFARESLIEQMNLTVNKPAVRTQDTPARIRPPRPDASGASPSEDLKAQELLISLFASGQIPKDMIEEKDFDDDELKSLYRELAAGASPASLPDLAPDEVSRSRFARLLFSPTAGSTDEMITMANDCLTRIRRIRLEKRYEELSQEMSSAPQDRLAELLQEAADISDKLKKLK</sequence>
<protein>
    <submittedName>
        <fullName evidence="1">DNA primase</fullName>
    </submittedName>
</protein>
<proteinExistence type="predicted"/>
<evidence type="ECO:0000313" key="2">
    <source>
        <dbReference type="Proteomes" id="UP000682782"/>
    </source>
</evidence>
<name>A0AC61NB55_9FIRM</name>
<evidence type="ECO:0000313" key="1">
    <source>
        <dbReference type="EMBL" id="QUC67796.1"/>
    </source>
</evidence>
<gene>
    <name evidence="1" type="ORF">JYE49_03575</name>
</gene>
<dbReference type="EMBL" id="CP068393">
    <property type="protein sequence ID" value="QUC67796.1"/>
    <property type="molecule type" value="Genomic_DNA"/>
</dbReference>
<organism evidence="1 2">
    <name type="scientific">Aristaeella hokkaidonensis</name>
    <dbReference type="NCBI Taxonomy" id="3046382"/>
    <lineage>
        <taxon>Bacteria</taxon>
        <taxon>Bacillati</taxon>
        <taxon>Bacillota</taxon>
        <taxon>Clostridia</taxon>
        <taxon>Eubacteriales</taxon>
        <taxon>Aristaeellaceae</taxon>
        <taxon>Aristaeella</taxon>
    </lineage>
</organism>
<accession>A0AC61NB55</accession>
<reference evidence="1" key="1">
    <citation type="submission" date="2021-01" db="EMBL/GenBank/DDBJ databases">
        <title>Complete genome sequence of Clostridiales bacterium R-7.</title>
        <authorList>
            <person name="Mahoney-Kurpe S.C."/>
            <person name="Palevich N."/>
            <person name="Koike S."/>
            <person name="Moon C.D."/>
            <person name="Attwood G.T."/>
        </authorList>
    </citation>
    <scope>NUCLEOTIDE SEQUENCE</scope>
    <source>
        <strain evidence="1">R-7</strain>
    </source>
</reference>